<evidence type="ECO:0000313" key="2">
    <source>
        <dbReference type="Proteomes" id="UP000610459"/>
    </source>
</evidence>
<protein>
    <submittedName>
        <fullName evidence="1">Uncharacterized protein</fullName>
    </submittedName>
</protein>
<organism evidence="1 2">
    <name type="scientific">Enterobacter agglomerans</name>
    <name type="common">Erwinia herbicola</name>
    <name type="synonym">Pantoea agglomerans</name>
    <dbReference type="NCBI Taxonomy" id="549"/>
    <lineage>
        <taxon>Bacteria</taxon>
        <taxon>Pseudomonadati</taxon>
        <taxon>Pseudomonadota</taxon>
        <taxon>Gammaproteobacteria</taxon>
        <taxon>Enterobacterales</taxon>
        <taxon>Erwiniaceae</taxon>
        <taxon>Pantoea</taxon>
        <taxon>Pantoea agglomerans group</taxon>
    </lineage>
</organism>
<dbReference type="EMBL" id="JACYNR010000026">
    <property type="protein sequence ID" value="MBD8128939.1"/>
    <property type="molecule type" value="Genomic_DNA"/>
</dbReference>
<proteinExistence type="predicted"/>
<name>A0ACC5PVH9_ENTAG</name>
<dbReference type="Proteomes" id="UP000610459">
    <property type="component" value="Unassembled WGS sequence"/>
</dbReference>
<sequence>MRYYELDITDSQGKPIADASGNALGPLVSTDSPAGALNIIFDIYITSPDVVTGGTMLAIYGLPMAALSQSVNLFGANVTLYGGFSGGLPLERPEQQGILLQGNVFNPYANWQGVNQSLNLIVNPGLLTDKNGKTLNILVDGRKGEKLDDVVRRALNGAYPDTQLDIRISDKLVLPEDWKGVYNRPSQLATAIKSASLGLMNEASYTGVSLIMQKGVIRLFDNLIASGARGIEADEFIGQPTWIGINRVSFKTPLRGDLMVGDEISLPDSLVNGTSSLLSVNAPEAYGVQRGKLNFSGNFFITSMRHVGEFRNASGEAWVTIFEAVETLATSGGNAS</sequence>
<comment type="caution">
    <text evidence="1">The sequence shown here is derived from an EMBL/GenBank/DDBJ whole genome shotgun (WGS) entry which is preliminary data.</text>
</comment>
<reference evidence="1 2" key="1">
    <citation type="journal article" date="2020" name="FEMS Microbiol. Ecol.">
        <title>Temporal dynamics of bacterial communities during seed development and maturation.</title>
        <authorList>
            <person name="Chesneau G."/>
            <person name="Torres-Cortes G."/>
            <person name="Briand M."/>
            <person name="Darrasse A."/>
            <person name="Preveaux A."/>
            <person name="Marais C."/>
            <person name="Jacques M.A."/>
            <person name="Shade A."/>
            <person name="Barret M."/>
        </authorList>
    </citation>
    <scope>NUCLEOTIDE SEQUENCE [LARGE SCALE GENOMIC DNA]</scope>
    <source>
        <strain evidence="1 2">CFBP13709</strain>
    </source>
</reference>
<gene>
    <name evidence="1" type="ORF">IFT41_22840</name>
</gene>
<evidence type="ECO:0000313" key="1">
    <source>
        <dbReference type="EMBL" id="MBD8128939.1"/>
    </source>
</evidence>
<accession>A0ACC5PVH9</accession>
<keyword evidence="2" id="KW-1185">Reference proteome</keyword>